<proteinExistence type="predicted"/>
<feature type="compositionally biased region" description="Low complexity" evidence="1">
    <location>
        <begin position="63"/>
        <end position="74"/>
    </location>
</feature>
<evidence type="ECO:0000256" key="1">
    <source>
        <dbReference type="SAM" id="MobiDB-lite"/>
    </source>
</evidence>
<evidence type="ECO:0000313" key="2">
    <source>
        <dbReference type="EMBL" id="PNE41554.1"/>
    </source>
</evidence>
<organism evidence="2 3">
    <name type="scientific">Streptomyces noursei</name>
    <name type="common">Streptomyces albulus</name>
    <dbReference type="NCBI Taxonomy" id="1971"/>
    <lineage>
        <taxon>Bacteria</taxon>
        <taxon>Bacillati</taxon>
        <taxon>Actinomycetota</taxon>
        <taxon>Actinomycetes</taxon>
        <taxon>Kitasatosporales</taxon>
        <taxon>Streptomycetaceae</taxon>
        <taxon>Streptomyces</taxon>
    </lineage>
</organism>
<feature type="compositionally biased region" description="Basic and acidic residues" evidence="1">
    <location>
        <begin position="15"/>
        <end position="30"/>
    </location>
</feature>
<protein>
    <submittedName>
        <fullName evidence="2">Uncharacterized protein</fullName>
    </submittedName>
</protein>
<dbReference type="Proteomes" id="UP000236047">
    <property type="component" value="Unassembled WGS sequence"/>
</dbReference>
<keyword evidence="3" id="KW-1185">Reference proteome</keyword>
<feature type="compositionally biased region" description="Polar residues" evidence="1">
    <location>
        <begin position="1"/>
        <end position="14"/>
    </location>
</feature>
<reference evidence="3" key="1">
    <citation type="submission" date="2015-09" db="EMBL/GenBank/DDBJ databases">
        <authorList>
            <person name="Graham D.E."/>
            <person name="Mahan K.M."/>
            <person name="Klingeman D.M."/>
            <person name="Fida T."/>
            <person name="Giannone R.J."/>
            <person name="Hettich R.L."/>
            <person name="Parry R.J."/>
            <person name="Spain J.C."/>
        </authorList>
    </citation>
    <scope>NUCLEOTIDE SEQUENCE [LARGE SCALE GENOMIC DNA]</scope>
    <source>
        <strain evidence="3">JCM 4701</strain>
    </source>
</reference>
<evidence type="ECO:0000313" key="3">
    <source>
        <dbReference type="Proteomes" id="UP000236047"/>
    </source>
</evidence>
<sequence>MSGALDSSESLNSSRDARISGERVARHPAEADQPGPALVDDAHVQRVGRARFLGLGAVQARTSSASAPASSYSSDTLADLSQMYAR</sequence>
<gene>
    <name evidence="2" type="ORF">AOB60_13020</name>
</gene>
<comment type="caution">
    <text evidence="2">The sequence shown here is derived from an EMBL/GenBank/DDBJ whole genome shotgun (WGS) entry which is preliminary data.</text>
</comment>
<accession>A0A2N8PKK8</accession>
<name>A0A2N8PKK8_STRNR</name>
<dbReference type="AlphaFoldDB" id="A0A2N8PKK8"/>
<feature type="region of interest" description="Disordered" evidence="1">
    <location>
        <begin position="61"/>
        <end position="86"/>
    </location>
</feature>
<feature type="region of interest" description="Disordered" evidence="1">
    <location>
        <begin position="1"/>
        <end position="39"/>
    </location>
</feature>
<dbReference type="EMBL" id="LJSN01000002">
    <property type="protein sequence ID" value="PNE41554.1"/>
    <property type="molecule type" value="Genomic_DNA"/>
</dbReference>